<dbReference type="InterPro" id="IPR009241">
    <property type="entry name" value="HigB-like"/>
</dbReference>
<feature type="region of interest" description="Disordered" evidence="1">
    <location>
        <begin position="1"/>
        <end position="22"/>
    </location>
</feature>
<evidence type="ECO:0000256" key="1">
    <source>
        <dbReference type="SAM" id="MobiDB-lite"/>
    </source>
</evidence>
<sequence>MKPVHFAGSSKEDLREFPEDARETAGHQLFKVQQGKEPDDWKPMPSVGPGVNEIRVWEESGTYRVLYVAKFEEAVYVLHVFEKRSQKTSKGDIQLAKGRYADLLKWRKEQDL</sequence>
<feature type="compositionally biased region" description="Basic and acidic residues" evidence="1">
    <location>
        <begin position="10"/>
        <end position="22"/>
    </location>
</feature>
<dbReference type="AlphaFoldDB" id="A0A0K2GIH4"/>
<dbReference type="EMBL" id="CP011801">
    <property type="protein sequence ID" value="ALA60741.1"/>
    <property type="molecule type" value="Genomic_DNA"/>
</dbReference>
<evidence type="ECO:0000313" key="2">
    <source>
        <dbReference type="EMBL" id="ALA60741.1"/>
    </source>
</evidence>
<dbReference type="PATRIC" id="fig|42253.5.peg.4308"/>
<proteinExistence type="predicted"/>
<dbReference type="Pfam" id="PF05973">
    <property type="entry name" value="Gp49"/>
    <property type="match status" value="1"/>
</dbReference>
<protein>
    <recommendedName>
        <fullName evidence="4">Phage-related protein</fullName>
    </recommendedName>
</protein>
<dbReference type="Proteomes" id="UP000069205">
    <property type="component" value="Chromosome"/>
</dbReference>
<organism evidence="2 3">
    <name type="scientific">Nitrospira moscoviensis</name>
    <dbReference type="NCBI Taxonomy" id="42253"/>
    <lineage>
        <taxon>Bacteria</taxon>
        <taxon>Pseudomonadati</taxon>
        <taxon>Nitrospirota</taxon>
        <taxon>Nitrospiria</taxon>
        <taxon>Nitrospirales</taxon>
        <taxon>Nitrospiraceae</taxon>
        <taxon>Nitrospira</taxon>
    </lineage>
</organism>
<accession>A0A0K2GIH4</accession>
<dbReference type="STRING" id="42253.NITMOv2_4365"/>
<evidence type="ECO:0008006" key="4">
    <source>
        <dbReference type="Google" id="ProtNLM"/>
    </source>
</evidence>
<dbReference type="OrthoDB" id="9797093at2"/>
<reference evidence="2 3" key="1">
    <citation type="journal article" date="2015" name="Proc. Natl. Acad. Sci. U.S.A.">
        <title>Expanded metabolic versatility of ubiquitous nitrite-oxidizing bacteria from the genus Nitrospira.</title>
        <authorList>
            <person name="Koch H."/>
            <person name="Lucker S."/>
            <person name="Albertsen M."/>
            <person name="Kitzinger K."/>
            <person name="Herbold C."/>
            <person name="Spieck E."/>
            <person name="Nielsen P.H."/>
            <person name="Wagner M."/>
            <person name="Daims H."/>
        </authorList>
    </citation>
    <scope>NUCLEOTIDE SEQUENCE [LARGE SCALE GENOMIC DNA]</scope>
    <source>
        <strain evidence="2 3">NSP M-1</strain>
    </source>
</reference>
<gene>
    <name evidence="2" type="ORF">NITMOv2_4365</name>
</gene>
<name>A0A0K2GIH4_NITMO</name>
<evidence type="ECO:0000313" key="3">
    <source>
        <dbReference type="Proteomes" id="UP000069205"/>
    </source>
</evidence>
<keyword evidence="3" id="KW-1185">Reference proteome</keyword>
<dbReference type="RefSeq" id="WP_053381550.1">
    <property type="nucleotide sequence ID" value="NZ_CP011801.1"/>
</dbReference>
<dbReference type="KEGG" id="nmv:NITMOv2_4365"/>